<comment type="caution">
    <text evidence="2">The sequence shown here is derived from an EMBL/GenBank/DDBJ whole genome shotgun (WGS) entry which is preliminary data.</text>
</comment>
<dbReference type="Proteomes" id="UP000005324">
    <property type="component" value="Unassembled WGS sequence"/>
</dbReference>
<proteinExistence type="predicted"/>
<evidence type="ECO:0000313" key="3">
    <source>
        <dbReference type="Proteomes" id="UP000005324"/>
    </source>
</evidence>
<dbReference type="OrthoDB" id="5189559at2"/>
<dbReference type="AlphaFoldDB" id="D5RJ83"/>
<name>D5RJ83_9PROT</name>
<sequence length="436" mass="47079">MSEAVSGLHAFGAYEAEFHSGPDASHLVIAVSGARPGGGAEGFDLRGLLPRPGGAAVFLRDRLRSWYNAEEGWAALLDWLRGLLAARPYERVALIGAGMGGYGALLLAEALPQALVVALSPSIGVDTARFGRGVARPLDWIDAAPALPRPEARLAGDPQRYLLLFGDQDVLDIQNARRFHDQGWRNLYICADAPHGLVEHLRRPGRLERLLDRLARGEPASAQAAATGAYLAFSHCPAFLLLEARRLLYAGEMAQADLLLGDIERSTVAPLQALGTLRQMRDALERVDAARLERFLAGPLQQVRQKLAGGWEAHYSSTEAVLLGAAASLGPLALLRLLHPARQGEESLTLRFRADPPPASNQGGARKLAAYTPEPGGPQRLPVEERPGGELSVSVTARDGVAELLLQRRCFHSTFDAERGGRRQMWAMRVTPPELS</sequence>
<dbReference type="InterPro" id="IPR029058">
    <property type="entry name" value="AB_hydrolase_fold"/>
</dbReference>
<protein>
    <submittedName>
        <fullName evidence="2">Uncharacterized protein</fullName>
    </submittedName>
</protein>
<dbReference type="HOGENOM" id="CLU_628331_0_0_5"/>
<feature type="region of interest" description="Disordered" evidence="1">
    <location>
        <begin position="352"/>
        <end position="391"/>
    </location>
</feature>
<evidence type="ECO:0000313" key="2">
    <source>
        <dbReference type="EMBL" id="EFH12633.1"/>
    </source>
</evidence>
<reference evidence="2 3" key="1">
    <citation type="submission" date="2010-04" db="EMBL/GenBank/DDBJ databases">
        <authorList>
            <person name="Qin X."/>
            <person name="Bachman B."/>
            <person name="Battles P."/>
            <person name="Bell A."/>
            <person name="Bess C."/>
            <person name="Bickham C."/>
            <person name="Chaboub L."/>
            <person name="Chen D."/>
            <person name="Coyle M."/>
            <person name="Deiros D.R."/>
            <person name="Dinh H."/>
            <person name="Forbes L."/>
            <person name="Fowler G."/>
            <person name="Francisco L."/>
            <person name="Fu Q."/>
            <person name="Gubbala S."/>
            <person name="Hale W."/>
            <person name="Han Y."/>
            <person name="Hemphill L."/>
            <person name="Highlander S.K."/>
            <person name="Hirani K."/>
            <person name="Hogues M."/>
            <person name="Jackson L."/>
            <person name="Jakkamsetti A."/>
            <person name="Javaid M."/>
            <person name="Jiang H."/>
            <person name="Korchina V."/>
            <person name="Kovar C."/>
            <person name="Lara F."/>
            <person name="Lee S."/>
            <person name="Mata R."/>
            <person name="Mathew T."/>
            <person name="Moen C."/>
            <person name="Morales K."/>
            <person name="Munidasa M."/>
            <person name="Nazareth L."/>
            <person name="Ngo R."/>
            <person name="Nguyen L."/>
            <person name="Okwuonu G."/>
            <person name="Ongeri F."/>
            <person name="Patil S."/>
            <person name="Petrosino J."/>
            <person name="Pham C."/>
            <person name="Pham P."/>
            <person name="Pu L.-L."/>
            <person name="Puazo M."/>
            <person name="Raj R."/>
            <person name="Reid J."/>
            <person name="Rouhana J."/>
            <person name="Saada N."/>
            <person name="Shang Y."/>
            <person name="Simmons D."/>
            <person name="Thornton R."/>
            <person name="Warren J."/>
            <person name="Weissenberger G."/>
            <person name="Zhang J."/>
            <person name="Zhang L."/>
            <person name="Zhou C."/>
            <person name="Zhu D."/>
            <person name="Muzny D."/>
            <person name="Worley K."/>
            <person name="Gibbs R."/>
        </authorList>
    </citation>
    <scope>NUCLEOTIDE SEQUENCE [LARGE SCALE GENOMIC DNA]</scope>
    <source>
        <strain evidence="2 3">ATCC 49957</strain>
    </source>
</reference>
<dbReference type="EMBL" id="ADVL01000189">
    <property type="protein sequence ID" value="EFH12633.1"/>
    <property type="molecule type" value="Genomic_DNA"/>
</dbReference>
<organism evidence="2 3">
    <name type="scientific">Pseudoroseomonas cervicalis ATCC 49957</name>
    <dbReference type="NCBI Taxonomy" id="525371"/>
    <lineage>
        <taxon>Bacteria</taxon>
        <taxon>Pseudomonadati</taxon>
        <taxon>Pseudomonadota</taxon>
        <taxon>Alphaproteobacteria</taxon>
        <taxon>Acetobacterales</taxon>
        <taxon>Roseomonadaceae</taxon>
        <taxon>Roseomonas</taxon>
    </lineage>
</organism>
<dbReference type="SUPFAM" id="SSF53474">
    <property type="entry name" value="alpha/beta-Hydrolases"/>
    <property type="match status" value="1"/>
</dbReference>
<keyword evidence="3" id="KW-1185">Reference proteome</keyword>
<evidence type="ECO:0000256" key="1">
    <source>
        <dbReference type="SAM" id="MobiDB-lite"/>
    </source>
</evidence>
<accession>D5RJ83</accession>
<dbReference type="RefSeq" id="WP_007004202.1">
    <property type="nucleotide sequence ID" value="NZ_GG770778.1"/>
</dbReference>
<dbReference type="Gene3D" id="3.40.50.1820">
    <property type="entry name" value="alpha/beta hydrolase"/>
    <property type="match status" value="1"/>
</dbReference>
<gene>
    <name evidence="2" type="ORF">HMPREF0731_1143</name>
</gene>